<feature type="signal peptide" evidence="1">
    <location>
        <begin position="1"/>
        <end position="28"/>
    </location>
</feature>
<evidence type="ECO:0000313" key="3">
    <source>
        <dbReference type="Proteomes" id="UP000800036"/>
    </source>
</evidence>
<accession>A0A6A5UTZ8</accession>
<proteinExistence type="predicted"/>
<reference evidence="2" key="1">
    <citation type="journal article" date="2020" name="Stud. Mycol.">
        <title>101 Dothideomycetes genomes: a test case for predicting lifestyles and emergence of pathogens.</title>
        <authorList>
            <person name="Haridas S."/>
            <person name="Albert R."/>
            <person name="Binder M."/>
            <person name="Bloem J."/>
            <person name="Labutti K."/>
            <person name="Salamov A."/>
            <person name="Andreopoulos B."/>
            <person name="Baker S."/>
            <person name="Barry K."/>
            <person name="Bills G."/>
            <person name="Bluhm B."/>
            <person name="Cannon C."/>
            <person name="Castanera R."/>
            <person name="Culley D."/>
            <person name="Daum C."/>
            <person name="Ezra D."/>
            <person name="Gonzalez J."/>
            <person name="Henrissat B."/>
            <person name="Kuo A."/>
            <person name="Liang C."/>
            <person name="Lipzen A."/>
            <person name="Lutzoni F."/>
            <person name="Magnuson J."/>
            <person name="Mondo S."/>
            <person name="Nolan M."/>
            <person name="Ohm R."/>
            <person name="Pangilinan J."/>
            <person name="Park H.-J."/>
            <person name="Ramirez L."/>
            <person name="Alfaro M."/>
            <person name="Sun H."/>
            <person name="Tritt A."/>
            <person name="Yoshinaga Y."/>
            <person name="Zwiers L.-H."/>
            <person name="Turgeon B."/>
            <person name="Goodwin S."/>
            <person name="Spatafora J."/>
            <person name="Crous P."/>
            <person name="Grigoriev I."/>
        </authorList>
    </citation>
    <scope>NUCLEOTIDE SEQUENCE</scope>
    <source>
        <strain evidence="2">CBS 107.79</strain>
    </source>
</reference>
<evidence type="ECO:0000313" key="2">
    <source>
        <dbReference type="EMBL" id="KAF1968673.1"/>
    </source>
</evidence>
<sequence>MTLQTSYRSTTRNPLVLLHLFLLQIIRTHPLPRVLFPPRVFSSVPLRSLANTAKTTTVRTRVGPMGTGNGISSSFFFGGAEQ</sequence>
<keyword evidence="3" id="KW-1185">Reference proteome</keyword>
<keyword evidence="1" id="KW-0732">Signal</keyword>
<organism evidence="2 3">
    <name type="scientific">Bimuria novae-zelandiae CBS 107.79</name>
    <dbReference type="NCBI Taxonomy" id="1447943"/>
    <lineage>
        <taxon>Eukaryota</taxon>
        <taxon>Fungi</taxon>
        <taxon>Dikarya</taxon>
        <taxon>Ascomycota</taxon>
        <taxon>Pezizomycotina</taxon>
        <taxon>Dothideomycetes</taxon>
        <taxon>Pleosporomycetidae</taxon>
        <taxon>Pleosporales</taxon>
        <taxon>Massarineae</taxon>
        <taxon>Didymosphaeriaceae</taxon>
        <taxon>Bimuria</taxon>
    </lineage>
</organism>
<gene>
    <name evidence="2" type="ORF">BU23DRAFT_260711</name>
</gene>
<protein>
    <submittedName>
        <fullName evidence="2">Uncharacterized protein</fullName>
    </submittedName>
</protein>
<feature type="chain" id="PRO_5025356886" evidence="1">
    <location>
        <begin position="29"/>
        <end position="82"/>
    </location>
</feature>
<dbReference type="EMBL" id="ML976718">
    <property type="protein sequence ID" value="KAF1968673.1"/>
    <property type="molecule type" value="Genomic_DNA"/>
</dbReference>
<dbReference type="AlphaFoldDB" id="A0A6A5UTZ8"/>
<evidence type="ECO:0000256" key="1">
    <source>
        <dbReference type="SAM" id="SignalP"/>
    </source>
</evidence>
<dbReference type="Proteomes" id="UP000800036">
    <property type="component" value="Unassembled WGS sequence"/>
</dbReference>
<name>A0A6A5UTZ8_9PLEO</name>